<dbReference type="EMBL" id="JAADZU010000057">
    <property type="protein sequence ID" value="NDK91115.1"/>
    <property type="molecule type" value="Genomic_DNA"/>
</dbReference>
<evidence type="ECO:0000313" key="3">
    <source>
        <dbReference type="Proteomes" id="UP000466307"/>
    </source>
</evidence>
<feature type="region of interest" description="Disordered" evidence="1">
    <location>
        <begin position="58"/>
        <end position="104"/>
    </location>
</feature>
<reference evidence="2 3" key="1">
    <citation type="submission" date="2020-01" db="EMBL/GenBank/DDBJ databases">
        <title>Investigation of new actinobacteria for the biodesulphurisation of diesel fuel.</title>
        <authorList>
            <person name="Athi Narayanan S.M."/>
        </authorList>
    </citation>
    <scope>NUCLEOTIDE SEQUENCE [LARGE SCALE GENOMIC DNA]</scope>
    <source>
        <strain evidence="2 3">213E</strain>
    </source>
</reference>
<protein>
    <recommendedName>
        <fullName evidence="4">Zf-HC2 domain-containing protein</fullName>
    </recommendedName>
</protein>
<evidence type="ECO:0000313" key="2">
    <source>
        <dbReference type="EMBL" id="NDK91115.1"/>
    </source>
</evidence>
<feature type="compositionally biased region" description="Basic and acidic residues" evidence="1">
    <location>
        <begin position="58"/>
        <end position="82"/>
    </location>
</feature>
<gene>
    <name evidence="2" type="ORF">GYA93_16215</name>
</gene>
<organism evidence="2 3">
    <name type="scientific">Gordonia desulfuricans</name>
    <dbReference type="NCBI Taxonomy" id="89051"/>
    <lineage>
        <taxon>Bacteria</taxon>
        <taxon>Bacillati</taxon>
        <taxon>Actinomycetota</taxon>
        <taxon>Actinomycetes</taxon>
        <taxon>Mycobacteriales</taxon>
        <taxon>Gordoniaceae</taxon>
        <taxon>Gordonia</taxon>
    </lineage>
</organism>
<evidence type="ECO:0000256" key="1">
    <source>
        <dbReference type="SAM" id="MobiDB-lite"/>
    </source>
</evidence>
<dbReference type="AlphaFoldDB" id="A0A7K3LS52"/>
<name>A0A7K3LS52_9ACTN</name>
<sequence>MTAHMRATHHLALCPECVAAVDAQTAARARLRSSGTVSIPTGLLGQLSQIPTREFDMRDQAAHDMHDQAAHGRAGEGRRADGPTDLPGTPPPVTRGRMNRWRGR</sequence>
<evidence type="ECO:0008006" key="4">
    <source>
        <dbReference type="Google" id="ProtNLM"/>
    </source>
</evidence>
<dbReference type="Proteomes" id="UP000466307">
    <property type="component" value="Unassembled WGS sequence"/>
</dbReference>
<comment type="caution">
    <text evidence="2">The sequence shown here is derived from an EMBL/GenBank/DDBJ whole genome shotgun (WGS) entry which is preliminary data.</text>
</comment>
<accession>A0A7K3LS52</accession>
<keyword evidence="3" id="KW-1185">Reference proteome</keyword>
<proteinExistence type="predicted"/>